<evidence type="ECO:0008006" key="4">
    <source>
        <dbReference type="Google" id="ProtNLM"/>
    </source>
</evidence>
<feature type="transmembrane region" description="Helical" evidence="1">
    <location>
        <begin position="83"/>
        <end position="106"/>
    </location>
</feature>
<protein>
    <recommendedName>
        <fullName evidence="4">Membrane protein involved in the export of O-antigen and teichoic acid</fullName>
    </recommendedName>
</protein>
<name>A0A521CWI3_9FLAO</name>
<feature type="transmembrane region" description="Helical" evidence="1">
    <location>
        <begin position="145"/>
        <end position="164"/>
    </location>
</feature>
<dbReference type="AlphaFoldDB" id="A0A521CWI3"/>
<gene>
    <name evidence="2" type="ORF">SAMN06265220_102654</name>
</gene>
<feature type="transmembrane region" description="Helical" evidence="1">
    <location>
        <begin position="317"/>
        <end position="335"/>
    </location>
</feature>
<feature type="transmembrane region" description="Helical" evidence="1">
    <location>
        <begin position="356"/>
        <end position="373"/>
    </location>
</feature>
<feature type="transmembrane region" description="Helical" evidence="1">
    <location>
        <begin position="12"/>
        <end position="31"/>
    </location>
</feature>
<feature type="transmembrane region" description="Helical" evidence="1">
    <location>
        <begin position="43"/>
        <end position="62"/>
    </location>
</feature>
<feature type="transmembrane region" description="Helical" evidence="1">
    <location>
        <begin position="286"/>
        <end position="305"/>
    </location>
</feature>
<organism evidence="2 3">
    <name type="scientific">Flavobacterium nitrogenifigens</name>
    <dbReference type="NCBI Taxonomy" id="1617283"/>
    <lineage>
        <taxon>Bacteria</taxon>
        <taxon>Pseudomonadati</taxon>
        <taxon>Bacteroidota</taxon>
        <taxon>Flavobacteriia</taxon>
        <taxon>Flavobacteriales</taxon>
        <taxon>Flavobacteriaceae</taxon>
        <taxon>Flavobacterium</taxon>
    </lineage>
</organism>
<reference evidence="2 3" key="1">
    <citation type="submission" date="2017-05" db="EMBL/GenBank/DDBJ databases">
        <authorList>
            <person name="Varghese N."/>
            <person name="Submissions S."/>
        </authorList>
    </citation>
    <scope>NUCLEOTIDE SEQUENCE [LARGE SCALE GENOMIC DNA]</scope>
    <source>
        <strain evidence="2 3">DSM 29982</strain>
    </source>
</reference>
<keyword evidence="1" id="KW-0472">Membrane</keyword>
<dbReference type="EMBL" id="FXTQ01000002">
    <property type="protein sequence ID" value="SMO63101.1"/>
    <property type="molecule type" value="Genomic_DNA"/>
</dbReference>
<evidence type="ECO:0000313" key="2">
    <source>
        <dbReference type="EMBL" id="SMO63101.1"/>
    </source>
</evidence>
<keyword evidence="3" id="KW-1185">Reference proteome</keyword>
<evidence type="ECO:0000256" key="1">
    <source>
        <dbReference type="SAM" id="Phobius"/>
    </source>
</evidence>
<proteinExistence type="predicted"/>
<keyword evidence="1" id="KW-0812">Transmembrane</keyword>
<evidence type="ECO:0000313" key="3">
    <source>
        <dbReference type="Proteomes" id="UP000319267"/>
    </source>
</evidence>
<dbReference type="Proteomes" id="UP000319267">
    <property type="component" value="Unassembled WGS sequence"/>
</dbReference>
<feature type="transmembrane region" description="Helical" evidence="1">
    <location>
        <begin position="213"/>
        <end position="233"/>
    </location>
</feature>
<sequence length="406" mass="47669">MIFILRKYFFQHASLIVLMFGALSFFASNIIMKEILSAETYGYLSVFVTYFSFIYVFGIFGTEQVFIRFSRVENKNEILTQKSILYLILFFALFSSVTGTILFRHLYPEIQLNFFVLILVSLSIIGSTFLVSTFRLNSNFVLSQLLSNVWKIAMFLLAIFFLIYKYSDLSLFLLLVSLITISCFFFFLFYILKKIKFEFNSIISNNRILESSFHFFVSISSFSLIVFADRFIVEHKYSFEQFGNFFYLTSFFLSPFSILQNYIGFKQLIFFKNNFTISYFLKFRKKVILLGFLMAFALCCVTFFLSYFKWLSFPFDQYLSVIAMFLISGITRLYSSSISSAFEAKTSIETLRKSNLIIVLITIVILLFTFIFVNSIEIIILNMTLIWLLRSIICKKLLLNQIKNDE</sequence>
<keyword evidence="1" id="KW-1133">Transmembrane helix</keyword>
<feature type="transmembrane region" description="Helical" evidence="1">
    <location>
        <begin position="245"/>
        <end position="265"/>
    </location>
</feature>
<accession>A0A521CWI3</accession>
<feature type="transmembrane region" description="Helical" evidence="1">
    <location>
        <begin position="170"/>
        <end position="192"/>
    </location>
</feature>
<feature type="transmembrane region" description="Helical" evidence="1">
    <location>
        <begin position="112"/>
        <end position="133"/>
    </location>
</feature>